<reference evidence="1 2" key="1">
    <citation type="journal article" date="2011" name="Cell">
        <title>The monarch butterfly genome yields insights into long-distance migration.</title>
        <authorList>
            <person name="Zhan S."/>
            <person name="Merlin C."/>
            <person name="Boore J.L."/>
            <person name="Reppert S.M."/>
        </authorList>
    </citation>
    <scope>NUCLEOTIDE SEQUENCE [LARGE SCALE GENOMIC DNA]</scope>
    <source>
        <strain evidence="1">F-2</strain>
    </source>
</reference>
<comment type="caution">
    <text evidence="1">The sequence shown here is derived from an EMBL/GenBank/DDBJ whole genome shotgun (WGS) entry which is preliminary data.</text>
</comment>
<gene>
    <name evidence="1" type="ORF">KGM_210510</name>
</gene>
<evidence type="ECO:0000313" key="1">
    <source>
        <dbReference type="EMBL" id="OWR47905.1"/>
    </source>
</evidence>
<dbReference type="KEGG" id="dpl:KGM_210510"/>
<accession>A0A212F2D6</accession>
<protein>
    <submittedName>
        <fullName evidence="1">Uncharacterized protein</fullName>
    </submittedName>
</protein>
<proteinExistence type="predicted"/>
<keyword evidence="2" id="KW-1185">Reference proteome</keyword>
<dbReference type="EMBL" id="AGBW02010753">
    <property type="protein sequence ID" value="OWR47905.1"/>
    <property type="molecule type" value="Genomic_DNA"/>
</dbReference>
<dbReference type="Proteomes" id="UP000007151">
    <property type="component" value="Unassembled WGS sequence"/>
</dbReference>
<dbReference type="InParanoid" id="A0A212F2D6"/>
<name>A0A212F2D6_DANPL</name>
<dbReference type="AlphaFoldDB" id="A0A212F2D6"/>
<organism evidence="1 2">
    <name type="scientific">Danaus plexippus plexippus</name>
    <dbReference type="NCBI Taxonomy" id="278856"/>
    <lineage>
        <taxon>Eukaryota</taxon>
        <taxon>Metazoa</taxon>
        <taxon>Ecdysozoa</taxon>
        <taxon>Arthropoda</taxon>
        <taxon>Hexapoda</taxon>
        <taxon>Insecta</taxon>
        <taxon>Pterygota</taxon>
        <taxon>Neoptera</taxon>
        <taxon>Endopterygota</taxon>
        <taxon>Lepidoptera</taxon>
        <taxon>Glossata</taxon>
        <taxon>Ditrysia</taxon>
        <taxon>Papilionoidea</taxon>
        <taxon>Nymphalidae</taxon>
        <taxon>Danainae</taxon>
        <taxon>Danaini</taxon>
        <taxon>Danaina</taxon>
        <taxon>Danaus</taxon>
        <taxon>Danaus</taxon>
    </lineage>
</organism>
<sequence>MEAASDATPCVGHEKTVRRSSLQYHTEPDVKVNVAKALVVVEYKELSVRVYRVRAPAPSPRCKVRLVLNVVAARGDASDPQHQHDTVFVVLNEEYKVCVVICETIYSYVPGDVHDDCVECYKDHGH</sequence>
<evidence type="ECO:0000313" key="2">
    <source>
        <dbReference type="Proteomes" id="UP000007151"/>
    </source>
</evidence>